<evidence type="ECO:0000256" key="11">
    <source>
        <dbReference type="ARBA" id="ARBA00030213"/>
    </source>
</evidence>
<keyword evidence="9" id="KW-0496">Mitochondrion</keyword>
<dbReference type="KEGG" id="soy:115886600"/>
<keyword evidence="6" id="KW-0679">Respiratory chain</keyword>
<dbReference type="GO" id="GO:0005743">
    <property type="term" value="C:mitochondrial inner membrane"/>
    <property type="evidence" value="ECO:0007669"/>
    <property type="project" value="UniProtKB-SubCell"/>
</dbReference>
<accession>A0A6J2YFM8</accession>
<comment type="function">
    <text evidence="13">Accessory subunit of the mitochondrial membrane respiratory chain NADH dehydrogenase (Complex I), that is believed to be not involved in catalysis. Required for proper complex I assembly. Complex I functions in the transfer of electrons from NADH to the respiratory chain. The immediate electron acceptor for the enzyme is believed to be ubiquinone.</text>
</comment>
<dbReference type="GO" id="GO:0006979">
    <property type="term" value="P:response to oxidative stress"/>
    <property type="evidence" value="ECO:0007669"/>
    <property type="project" value="TreeGrafter"/>
</dbReference>
<protein>
    <recommendedName>
        <fullName evidence="4">NADH dehydrogenase [ubiquinone] 1 alpha subcomplex subunit 6</fullName>
    </recommendedName>
    <alternativeName>
        <fullName evidence="11">Complex I-B14</fullName>
    </alternativeName>
    <alternativeName>
        <fullName evidence="12">NADH-ubiquinone oxidoreductase B14 subunit</fullName>
    </alternativeName>
</protein>
<sequence length="124" mass="14779">MSSNETAKKILKEVRPILSLHRYEARRRVISLYKAWYRQIPYIIQHFDVEMTEKMCKAKLREEFTKYGHINDIRIIDMLVIKGQMNLKEASEKWVTRRGIAKYFDDPTQSKPSSFLGKFLEGHN</sequence>
<organism evidence="15 16">
    <name type="scientific">Sitophilus oryzae</name>
    <name type="common">Rice weevil</name>
    <name type="synonym">Curculio oryzae</name>
    <dbReference type="NCBI Taxonomy" id="7048"/>
    <lineage>
        <taxon>Eukaryota</taxon>
        <taxon>Metazoa</taxon>
        <taxon>Ecdysozoa</taxon>
        <taxon>Arthropoda</taxon>
        <taxon>Hexapoda</taxon>
        <taxon>Insecta</taxon>
        <taxon>Pterygota</taxon>
        <taxon>Neoptera</taxon>
        <taxon>Endopterygota</taxon>
        <taxon>Coleoptera</taxon>
        <taxon>Polyphaga</taxon>
        <taxon>Cucujiformia</taxon>
        <taxon>Curculionidae</taxon>
        <taxon>Dryophthorinae</taxon>
        <taxon>Sitophilus</taxon>
    </lineage>
</organism>
<dbReference type="PANTHER" id="PTHR12964">
    <property type="entry name" value="NADH-UBIQUINONE OXIDOREDUCTASE B14 SUBUNIT"/>
    <property type="match status" value="1"/>
</dbReference>
<evidence type="ECO:0000256" key="12">
    <source>
        <dbReference type="ARBA" id="ARBA00032352"/>
    </source>
</evidence>
<feature type="domain" description="Complex 1 LYR protein" evidence="14">
    <location>
        <begin position="35"/>
        <end position="89"/>
    </location>
</feature>
<dbReference type="OrthoDB" id="14535at2759"/>
<keyword evidence="7" id="KW-0999">Mitochondrion inner membrane</keyword>
<evidence type="ECO:0000256" key="6">
    <source>
        <dbReference type="ARBA" id="ARBA00022660"/>
    </source>
</evidence>
<evidence type="ECO:0000256" key="3">
    <source>
        <dbReference type="ARBA" id="ARBA00011790"/>
    </source>
</evidence>
<reference evidence="16" key="1">
    <citation type="submission" date="2025-08" db="UniProtKB">
        <authorList>
            <consortium name="RefSeq"/>
        </authorList>
    </citation>
    <scope>IDENTIFICATION</scope>
    <source>
        <tissue evidence="16">Gonads</tissue>
    </source>
</reference>
<keyword evidence="8" id="KW-0249">Electron transport</keyword>
<evidence type="ECO:0000256" key="13">
    <source>
        <dbReference type="ARBA" id="ARBA00046116"/>
    </source>
</evidence>
<evidence type="ECO:0000313" key="15">
    <source>
        <dbReference type="Proteomes" id="UP000504635"/>
    </source>
</evidence>
<evidence type="ECO:0000256" key="10">
    <source>
        <dbReference type="ARBA" id="ARBA00023136"/>
    </source>
</evidence>
<dbReference type="InterPro" id="IPR045299">
    <property type="entry name" value="Complex1_LYR_NDUFA6_LYRM6"/>
</dbReference>
<keyword evidence="15" id="KW-1185">Reference proteome</keyword>
<evidence type="ECO:0000313" key="16">
    <source>
        <dbReference type="RefSeq" id="XP_030761695.1"/>
    </source>
</evidence>
<gene>
    <name evidence="16" type="primary">LOC115886600</name>
</gene>
<comment type="subcellular location">
    <subcellularLocation>
        <location evidence="1">Mitochondrion inner membrane</location>
        <topology evidence="1">Peripheral membrane protein</topology>
        <orientation evidence="1">Matrix side</orientation>
    </subcellularLocation>
</comment>
<proteinExistence type="inferred from homology"/>
<evidence type="ECO:0000256" key="9">
    <source>
        <dbReference type="ARBA" id="ARBA00023128"/>
    </source>
</evidence>
<evidence type="ECO:0000256" key="2">
    <source>
        <dbReference type="ARBA" id="ARBA00009508"/>
    </source>
</evidence>
<evidence type="ECO:0000256" key="8">
    <source>
        <dbReference type="ARBA" id="ARBA00022982"/>
    </source>
</evidence>
<dbReference type="Proteomes" id="UP000504635">
    <property type="component" value="Unplaced"/>
</dbReference>
<keyword evidence="5" id="KW-0813">Transport</keyword>
<dbReference type="GeneID" id="115886600"/>
<comment type="subunit">
    <text evidence="3">Mammalian complex I is composed of 45 different subunits.</text>
</comment>
<comment type="similarity">
    <text evidence="2">Belongs to the complex I LYR family.</text>
</comment>
<dbReference type="PANTHER" id="PTHR12964:SF0">
    <property type="entry name" value="NADH DEHYDROGENASE [UBIQUINONE] 1 ALPHA SUBCOMPLEX SUBUNIT 6"/>
    <property type="match status" value="1"/>
</dbReference>
<dbReference type="GO" id="GO:0045271">
    <property type="term" value="C:respiratory chain complex I"/>
    <property type="evidence" value="ECO:0007669"/>
    <property type="project" value="InterPro"/>
</dbReference>
<evidence type="ECO:0000259" key="14">
    <source>
        <dbReference type="Pfam" id="PF05347"/>
    </source>
</evidence>
<dbReference type="CDD" id="cd20266">
    <property type="entry name" value="Complex1_LYR_NDUFA6_LYRM6"/>
    <property type="match status" value="1"/>
</dbReference>
<dbReference type="InParanoid" id="A0A6J2YFM8"/>
<dbReference type="RefSeq" id="XP_030761695.1">
    <property type="nucleotide sequence ID" value="XM_030905835.1"/>
</dbReference>
<dbReference type="InterPro" id="IPR008011">
    <property type="entry name" value="Complex1_LYR_dom"/>
</dbReference>
<dbReference type="AlphaFoldDB" id="A0A6J2YFM8"/>
<evidence type="ECO:0000256" key="4">
    <source>
        <dbReference type="ARBA" id="ARBA00016386"/>
    </source>
</evidence>
<evidence type="ECO:0000256" key="7">
    <source>
        <dbReference type="ARBA" id="ARBA00022792"/>
    </source>
</evidence>
<dbReference type="InterPro" id="IPR016488">
    <property type="entry name" value="NADH_Ub_cplx-1_asu_su-6"/>
</dbReference>
<evidence type="ECO:0000256" key="5">
    <source>
        <dbReference type="ARBA" id="ARBA00022448"/>
    </source>
</evidence>
<keyword evidence="10" id="KW-0472">Membrane</keyword>
<name>A0A6J2YFM8_SITOR</name>
<evidence type="ECO:0000256" key="1">
    <source>
        <dbReference type="ARBA" id="ARBA00004443"/>
    </source>
</evidence>
<dbReference type="Pfam" id="PF05347">
    <property type="entry name" value="Complex1_LYR"/>
    <property type="match status" value="1"/>
</dbReference>